<dbReference type="OMA" id="GLRWYLI"/>
<sequence length="1371" mass="153559">MSLHIYIAHSGEHLLADPVAFASPDALRSWIARNTSIPFQRQILMTARGKNVKIQTLATEDEIFVFDRQFVSEPGTVDIPDISPPPPFTPNNPPDTLADQNDLQAWRNLYMARRTWALTLTESCTTINSSLEEHNQHTDLIYRGVGVALENLKSHVAGLENKSREAQTWADDLLKEQKSALDGWQGALEKLDSIPARKDIAFLGRPSTPKRATRDQASGTLQDFLDVEEVRRAASRGASISQNFSRRIDEVAKAVSHIASDTRSLVEQAQPPQLGEHHGLLEEVETLAKKISSDYEHVLGLPSNQKSLANISRMALAHTKELLPSLHDISLELQAALEQAVRDRNHSSKAFVTHMRKVSSLESRLADIQGQIANLDIDSEVFEVLYAVFHLPVVYGSVLIEAVRRREWAEKLKTDSLTLAEEIAVFRDEEQRRRKKWIKSIGGLIALPEDMTPGLEINLQGQEPEWPEVHRKDIENYIEAVKSNGGMPAVVEELSQLYTDLDNPTRQQKRRAKAFKQGSVIDMGRSSLLIRGDDMVRSLRDEKAKLEEKLRGSDSRIRKLEDLLHRQSHIPRPLSGNFGSEFPASPASPFPESRRSSVSSRRLSSNQNGEEKALLQRIMTLEADLLAERELVQRLQREAHVERQSSTDRMQEAQSTKVDLIKNLESRQREFEDERRFLEADSKQLRHRIEELEEELCQVLDRRDHEKQDVDERAQKLEEQLEIAQTDAAKALEDAKSETEVLRKELTREQQRVADLNEAAVNRENQLSEKEAKTSELQTQLDELNSQTLDNLNTLQAAHANLSPEGAAPSDFASLVKAIEILAEGLAIHARKSEESNAALVSEKKSLEEKLKLTGIDAAELREAIEKNSAQISKLKNELLQEQSQVSVLKSELTEERSQLHHLRSKFAAGETGSEVLRERVAEEESKVATLSQKLVQVNAQARSAEDEATEWREKARVAEEAKEAVVTQLDSRGSRAKDVSQKLLQQSEKMGRMLEQLGFAIIQQDNKFTIQRASKLNSASGMGDSLGSSTIASLRLDPELHQWVQNESEDEAAKFKAFTDAMAKFDVEVFCESVVKREKDIEVLARKWQKEARGYRDKYHRAQSDAHDKIAYRSFKEGDLALFLPTRNQAIRSWAAFNVGAPHFFLREQDVHKLKTRDWLLARISKVEERVVDLSRSMNGANQDRQSTVSDEVSADDENPFELSDGLRWYLLDATEEKPGAPSTPGLGKSTVASAHVDARGSIRLKRSSGGGNVAKTLTKSLDSRRNSSASKKGAPVPALVATESAGDNVQPAEADAEVQPTRESAAVFDEALEQSQGTDSRSAVTIPSSPQLEVEVQSTSSSSSKRAASRLKPWEKLWSLDYRSEGSKN</sequence>
<dbReference type="PANTHER" id="PTHR13222:SF1">
    <property type="entry name" value="RB1-INDUCIBLE COILED-COIL PROTEIN 1"/>
    <property type="match status" value="1"/>
</dbReference>
<evidence type="ECO:0000256" key="1">
    <source>
        <dbReference type="ARBA" id="ARBA00009729"/>
    </source>
</evidence>
<feature type="region of interest" description="Disordered" evidence="9">
    <location>
        <begin position="568"/>
        <end position="609"/>
    </location>
</feature>
<feature type="compositionally biased region" description="Low complexity" evidence="9">
    <location>
        <begin position="1333"/>
        <end position="1348"/>
    </location>
</feature>
<dbReference type="STRING" id="28573.A0A0U1LRH8"/>
<keyword evidence="5 7" id="KW-0072">Autophagy</keyword>
<keyword evidence="4 7" id="KW-0653">Protein transport</keyword>
<feature type="coiled-coil region" evidence="8">
    <location>
        <begin position="618"/>
        <end position="787"/>
    </location>
</feature>
<feature type="domain" description="Autophagy protein ATG17-like" evidence="10">
    <location>
        <begin position="96"/>
        <end position="443"/>
    </location>
</feature>
<dbReference type="EMBL" id="CVMT01000002">
    <property type="protein sequence ID" value="CRG85988.1"/>
    <property type="molecule type" value="Genomic_DNA"/>
</dbReference>
<dbReference type="InterPro" id="IPR045326">
    <property type="entry name" value="ATG17-like_dom"/>
</dbReference>
<dbReference type="GO" id="GO:1990316">
    <property type="term" value="C:Atg1/ULK1 kinase complex"/>
    <property type="evidence" value="ECO:0007669"/>
    <property type="project" value="TreeGrafter"/>
</dbReference>
<comment type="similarity">
    <text evidence="1 7">Belongs to the ATG11 family.</text>
</comment>
<dbReference type="InterPro" id="IPR019460">
    <property type="entry name" value="Atg11_C"/>
</dbReference>
<comment type="function">
    <text evidence="7">Involved in cytoplasm to vacuole transport (Cvt), pexophagy, mitophagy and nucleophagy. Recruits mitochondria for their selective degradation via autophagy (mitophagy) during starvation. Works as scaffold proteins that recruit ATG proteins to the pre-autophagosome (PAS), the site of vesicle/autophagosome formation. Required for the Cvt vesicles completion.</text>
</comment>
<proteinExistence type="inferred from homology"/>
<feature type="compositionally biased region" description="Polar residues" evidence="9">
    <location>
        <begin position="1179"/>
        <end position="1192"/>
    </location>
</feature>
<evidence type="ECO:0000259" key="11">
    <source>
        <dbReference type="Pfam" id="PF10377"/>
    </source>
</evidence>
<evidence type="ECO:0000256" key="6">
    <source>
        <dbReference type="ARBA" id="ARBA00023054"/>
    </source>
</evidence>
<keyword evidence="7" id="KW-0926">Vacuole</keyword>
<evidence type="ECO:0000313" key="13">
    <source>
        <dbReference type="Proteomes" id="UP000054383"/>
    </source>
</evidence>
<gene>
    <name evidence="12" type="ORF">PISL3812_02991</name>
</gene>
<feature type="coiled-coil region" evidence="8">
    <location>
        <begin position="830"/>
        <end position="962"/>
    </location>
</feature>
<evidence type="ECO:0000256" key="4">
    <source>
        <dbReference type="ARBA" id="ARBA00022927"/>
    </source>
</evidence>
<protein>
    <recommendedName>
        <fullName evidence="2 7">Autophagy-related protein 11</fullName>
    </recommendedName>
</protein>
<evidence type="ECO:0000313" key="12">
    <source>
        <dbReference type="EMBL" id="CRG85988.1"/>
    </source>
</evidence>
<dbReference type="GO" id="GO:0005774">
    <property type="term" value="C:vacuolar membrane"/>
    <property type="evidence" value="ECO:0007669"/>
    <property type="project" value="UniProtKB-SubCell"/>
</dbReference>
<comment type="subcellular location">
    <subcellularLocation>
        <location evidence="7">Preautophagosomal structure membrane</location>
        <topology evidence="7">Peripheral membrane protein</topology>
    </subcellularLocation>
    <subcellularLocation>
        <location evidence="7">Vacuole membrane</location>
        <topology evidence="7">Peripheral membrane protein</topology>
    </subcellularLocation>
    <text evidence="7">During pexophagy, accumulates in the vacuolar membrane region, where the peroxisomes contact the vacuole.</text>
</comment>
<feature type="compositionally biased region" description="Polar residues" evidence="9">
    <location>
        <begin position="1257"/>
        <end position="1272"/>
    </location>
</feature>
<dbReference type="GO" id="GO:0034045">
    <property type="term" value="C:phagophore assembly site membrane"/>
    <property type="evidence" value="ECO:0007669"/>
    <property type="project" value="UniProtKB-SubCell"/>
</dbReference>
<feature type="region of interest" description="Disordered" evidence="9">
    <location>
        <begin position="1243"/>
        <end position="1352"/>
    </location>
</feature>
<evidence type="ECO:0000256" key="7">
    <source>
        <dbReference type="RuleBase" id="RU367075"/>
    </source>
</evidence>
<dbReference type="GO" id="GO:0061709">
    <property type="term" value="P:reticulophagy"/>
    <property type="evidence" value="ECO:0007669"/>
    <property type="project" value="TreeGrafter"/>
</dbReference>
<keyword evidence="3 7" id="KW-0813">Transport</keyword>
<dbReference type="GO" id="GO:1903599">
    <property type="term" value="P:positive regulation of autophagy of mitochondrion"/>
    <property type="evidence" value="ECO:0007669"/>
    <property type="project" value="UniProtKB-UniRule"/>
</dbReference>
<dbReference type="GO" id="GO:0060090">
    <property type="term" value="F:molecular adaptor activity"/>
    <property type="evidence" value="ECO:0007669"/>
    <property type="project" value="TreeGrafter"/>
</dbReference>
<feature type="compositionally biased region" description="Low complexity" evidence="9">
    <location>
        <begin position="580"/>
        <end position="605"/>
    </location>
</feature>
<evidence type="ECO:0000256" key="3">
    <source>
        <dbReference type="ARBA" id="ARBA00022448"/>
    </source>
</evidence>
<keyword evidence="6 8" id="KW-0175">Coiled coil</keyword>
<dbReference type="GO" id="GO:0034727">
    <property type="term" value="P:piecemeal microautophagy of the nucleus"/>
    <property type="evidence" value="ECO:0007669"/>
    <property type="project" value="TreeGrafter"/>
</dbReference>
<dbReference type="InterPro" id="IPR040040">
    <property type="entry name" value="ATG11"/>
</dbReference>
<dbReference type="GO" id="GO:0000422">
    <property type="term" value="P:autophagy of mitochondrion"/>
    <property type="evidence" value="ECO:0007669"/>
    <property type="project" value="TreeGrafter"/>
</dbReference>
<keyword evidence="13" id="KW-1185">Reference proteome</keyword>
<reference evidence="12 13" key="1">
    <citation type="submission" date="2015-04" db="EMBL/GenBank/DDBJ databases">
        <authorList>
            <person name="Syromyatnikov M.Y."/>
            <person name="Popov V.N."/>
        </authorList>
    </citation>
    <scope>NUCLEOTIDE SEQUENCE [LARGE SCALE GENOMIC DNA]</scope>
    <source>
        <strain evidence="12">WF-38-12</strain>
    </source>
</reference>
<feature type="coiled-coil region" evidence="8">
    <location>
        <begin position="536"/>
        <end position="563"/>
    </location>
</feature>
<keyword evidence="7" id="KW-0472">Membrane</keyword>
<feature type="domain" description="Autophagy-related protein 11 C-terminal" evidence="11">
    <location>
        <begin position="1073"/>
        <end position="1216"/>
    </location>
</feature>
<evidence type="ECO:0000256" key="8">
    <source>
        <dbReference type="SAM" id="Coils"/>
    </source>
</evidence>
<dbReference type="PANTHER" id="PTHR13222">
    <property type="entry name" value="RB1-INDUCIBLE COILED-COIL"/>
    <property type="match status" value="1"/>
</dbReference>
<dbReference type="GO" id="GO:0034517">
    <property type="term" value="P:ribophagy"/>
    <property type="evidence" value="ECO:0007669"/>
    <property type="project" value="TreeGrafter"/>
</dbReference>
<dbReference type="Proteomes" id="UP000054383">
    <property type="component" value="Unassembled WGS sequence"/>
</dbReference>
<dbReference type="GO" id="GO:0000045">
    <property type="term" value="P:autophagosome assembly"/>
    <property type="evidence" value="ECO:0007669"/>
    <property type="project" value="UniProtKB-UniRule"/>
</dbReference>
<dbReference type="Pfam" id="PF04108">
    <property type="entry name" value="ATG17_like"/>
    <property type="match status" value="1"/>
</dbReference>
<evidence type="ECO:0000256" key="2">
    <source>
        <dbReference type="ARBA" id="ARBA00013804"/>
    </source>
</evidence>
<feature type="compositionally biased region" description="Polar residues" evidence="9">
    <location>
        <begin position="1315"/>
        <end position="1332"/>
    </location>
</feature>
<evidence type="ECO:0000256" key="5">
    <source>
        <dbReference type="ARBA" id="ARBA00023006"/>
    </source>
</evidence>
<dbReference type="GO" id="GO:0019901">
    <property type="term" value="F:protein kinase binding"/>
    <property type="evidence" value="ECO:0007669"/>
    <property type="project" value="TreeGrafter"/>
</dbReference>
<dbReference type="GO" id="GO:0015031">
    <property type="term" value="P:protein transport"/>
    <property type="evidence" value="ECO:0007669"/>
    <property type="project" value="UniProtKB-KW"/>
</dbReference>
<evidence type="ECO:0000259" key="10">
    <source>
        <dbReference type="Pfam" id="PF04108"/>
    </source>
</evidence>
<name>A0A0U1LRH8_TALIS</name>
<dbReference type="Pfam" id="PF10377">
    <property type="entry name" value="ATG11"/>
    <property type="match status" value="1"/>
</dbReference>
<comment type="subunit">
    <text evidence="7">Homodimer.</text>
</comment>
<feature type="region of interest" description="Disordered" evidence="9">
    <location>
        <begin position="1179"/>
        <end position="1200"/>
    </location>
</feature>
<evidence type="ECO:0000256" key="9">
    <source>
        <dbReference type="SAM" id="MobiDB-lite"/>
    </source>
</evidence>
<organism evidence="12 13">
    <name type="scientific">Talaromyces islandicus</name>
    <name type="common">Penicillium islandicum</name>
    <dbReference type="NCBI Taxonomy" id="28573"/>
    <lineage>
        <taxon>Eukaryota</taxon>
        <taxon>Fungi</taxon>
        <taxon>Dikarya</taxon>
        <taxon>Ascomycota</taxon>
        <taxon>Pezizomycotina</taxon>
        <taxon>Eurotiomycetes</taxon>
        <taxon>Eurotiomycetidae</taxon>
        <taxon>Eurotiales</taxon>
        <taxon>Trichocomaceae</taxon>
        <taxon>Talaromyces</taxon>
        <taxon>Talaromyces sect. Islandici</taxon>
    </lineage>
</organism>
<accession>A0A0U1LRH8</accession>
<dbReference type="OrthoDB" id="447953at2759"/>